<dbReference type="AlphaFoldDB" id="C6HBG8"/>
<evidence type="ECO:0000256" key="1">
    <source>
        <dbReference type="SAM" id="MobiDB-lite"/>
    </source>
</evidence>
<evidence type="ECO:0000313" key="3">
    <source>
        <dbReference type="Proteomes" id="UP000002624"/>
    </source>
</evidence>
<organism evidence="2 3">
    <name type="scientific">Ajellomyces capsulatus (strain H143)</name>
    <name type="common">Darling's disease fungus</name>
    <name type="synonym">Histoplasma capsulatum</name>
    <dbReference type="NCBI Taxonomy" id="544712"/>
    <lineage>
        <taxon>Eukaryota</taxon>
        <taxon>Fungi</taxon>
        <taxon>Dikarya</taxon>
        <taxon>Ascomycota</taxon>
        <taxon>Pezizomycotina</taxon>
        <taxon>Eurotiomycetes</taxon>
        <taxon>Eurotiomycetidae</taxon>
        <taxon>Onygenales</taxon>
        <taxon>Ajellomycetaceae</taxon>
        <taxon>Histoplasma</taxon>
    </lineage>
</organism>
<feature type="region of interest" description="Disordered" evidence="1">
    <location>
        <begin position="1"/>
        <end position="27"/>
    </location>
</feature>
<accession>C6HBG8</accession>
<reference evidence="3" key="1">
    <citation type="submission" date="2009-05" db="EMBL/GenBank/DDBJ databases">
        <title>The genome sequence of Ajellomyces capsulatus strain H143.</title>
        <authorList>
            <person name="Champion M."/>
            <person name="Cuomo C.A."/>
            <person name="Ma L.-J."/>
            <person name="Henn M.R."/>
            <person name="Sil A."/>
            <person name="Goldman B."/>
            <person name="Young S.K."/>
            <person name="Kodira C.D."/>
            <person name="Zeng Q."/>
            <person name="Koehrsen M."/>
            <person name="Alvarado L."/>
            <person name="Berlin A.M."/>
            <person name="Borenstein D."/>
            <person name="Chen Z."/>
            <person name="Engels R."/>
            <person name="Freedman E."/>
            <person name="Gellesch M."/>
            <person name="Goldberg J."/>
            <person name="Griggs A."/>
            <person name="Gujja S."/>
            <person name="Heiman D.I."/>
            <person name="Hepburn T.A."/>
            <person name="Howarth C."/>
            <person name="Jen D."/>
            <person name="Larson L."/>
            <person name="Lewis B."/>
            <person name="Mehta T."/>
            <person name="Park D."/>
            <person name="Pearson M."/>
            <person name="Roberts A."/>
            <person name="Saif S."/>
            <person name="Shea T.D."/>
            <person name="Shenoy N."/>
            <person name="Sisk P."/>
            <person name="Stolte C."/>
            <person name="Sykes S."/>
            <person name="Walk T."/>
            <person name="White J."/>
            <person name="Yandava C."/>
            <person name="Klein B."/>
            <person name="McEwen J.G."/>
            <person name="Puccia R."/>
            <person name="Goldman G.H."/>
            <person name="Felipe M.S."/>
            <person name="Nino-Vega G."/>
            <person name="San-Blas G."/>
            <person name="Taylor J.W."/>
            <person name="Mendoza L."/>
            <person name="Galagan J.E."/>
            <person name="Nusbaum C."/>
            <person name="Birren B.W."/>
        </authorList>
    </citation>
    <scope>NUCLEOTIDE SEQUENCE [LARGE SCALE GENOMIC DNA]</scope>
    <source>
        <strain evidence="3">H143</strain>
    </source>
</reference>
<sequence>MPPPSPSFEPAMSLPHSKPPQKRWSLSKASSAADLGVLWQTFREDPCVLESNEEEQTSLEPNRKLPESGPGVWFVKASTEILDPSSHRSSEWNGRGDIRDEYGFESALARLEKLM</sequence>
<dbReference type="EMBL" id="GG692422">
    <property type="protein sequence ID" value="EER41908.1"/>
    <property type="molecule type" value="Genomic_DNA"/>
</dbReference>
<proteinExistence type="predicted"/>
<protein>
    <submittedName>
        <fullName evidence="2">Uncharacterized protein</fullName>
    </submittedName>
</protein>
<name>C6HBG8_AJECH</name>
<evidence type="ECO:0000313" key="2">
    <source>
        <dbReference type="EMBL" id="EER41908.1"/>
    </source>
</evidence>
<feature type="region of interest" description="Disordered" evidence="1">
    <location>
        <begin position="50"/>
        <end position="70"/>
    </location>
</feature>
<gene>
    <name evidence="2" type="ORF">HCDG_03367</name>
</gene>
<dbReference type="Proteomes" id="UP000002624">
    <property type="component" value="Unassembled WGS sequence"/>
</dbReference>
<dbReference type="OMA" id="FEPAMSL"/>
<dbReference type="HOGENOM" id="CLU_2108328_0_0_1"/>
<dbReference type="VEuPathDB" id="FungiDB:HCDG_03367"/>